<name>A0ABS8QJ72_9BACI</name>
<evidence type="ECO:0000313" key="2">
    <source>
        <dbReference type="Proteomes" id="UP001162836"/>
    </source>
</evidence>
<dbReference type="RefSeq" id="WP_163183548.1">
    <property type="nucleotide sequence ID" value="NZ_JAAFZF010000022.1"/>
</dbReference>
<sequence length="299" mass="34755">MAYIIENANILKNNKITLRSFLIDNNRITTIYNRSENYQFIKMNFEQFIMTPTFVVLHSNIPSTNTFQELKQFMIENFLRKGSTTILTYIKVFYEDELAAKLKEFKMKLNSSPVDIMIGVRIPIRLVTPSFIRKCKKEKVPAIFVELTGQDGLKTVPWGWIKDALFPYNCPLIPVISSLQKKERRTVLSNWKETVIKEKIPAIYEELKENQPLSVKVLNQIGLYPHKGSLLNGTELSYNLYFQSREIKNVDEQTLFHYHGDRLAVTVHRGKIVRAGSKVIFMPGYGEFVEVRKPSFFSL</sequence>
<evidence type="ECO:0000313" key="1">
    <source>
        <dbReference type="EMBL" id="MCD4839291.1"/>
    </source>
</evidence>
<dbReference type="EMBL" id="JAJODE010000027">
    <property type="protein sequence ID" value="MCD4839291.1"/>
    <property type="molecule type" value="Genomic_DNA"/>
</dbReference>
<reference evidence="1 2" key="1">
    <citation type="journal article" date="2023" name="Antonie Van Leeuwenhoek">
        <title>Unveiling the genomic potential of a novel thermostable glycoside hydrolases producing Neobacillus sedimentimangrovi UE25.</title>
        <authorList>
            <person name="Ejaz U."/>
            <person name="Saleem F."/>
            <person name="Rashid R."/>
            <person name="Hasan K.A."/>
            <person name="Syed M.N."/>
            <person name="Sohail M."/>
        </authorList>
    </citation>
    <scope>NUCLEOTIDE SEQUENCE [LARGE SCALE GENOMIC DNA]</scope>
    <source>
        <strain evidence="1 2">UE25</strain>
    </source>
</reference>
<accession>A0ABS8QJ72</accession>
<protein>
    <submittedName>
        <fullName evidence="1">Uncharacterized protein</fullName>
    </submittedName>
</protein>
<dbReference type="Proteomes" id="UP001162836">
    <property type="component" value="Unassembled WGS sequence"/>
</dbReference>
<comment type="caution">
    <text evidence="1">The sequence shown here is derived from an EMBL/GenBank/DDBJ whole genome shotgun (WGS) entry which is preliminary data.</text>
</comment>
<keyword evidence="2" id="KW-1185">Reference proteome</keyword>
<organism evidence="1 2">
    <name type="scientific">Neobacillus sedimentimangrovi</name>
    <dbReference type="NCBI Taxonomy" id="2699460"/>
    <lineage>
        <taxon>Bacteria</taxon>
        <taxon>Bacillati</taxon>
        <taxon>Bacillota</taxon>
        <taxon>Bacilli</taxon>
        <taxon>Bacillales</taxon>
        <taxon>Bacillaceae</taxon>
        <taxon>Neobacillus</taxon>
    </lineage>
</organism>
<gene>
    <name evidence="1" type="ORF">LRS37_10450</name>
</gene>
<proteinExistence type="predicted"/>